<name>A0ABV7KU06_9PROT</name>
<evidence type="ECO:0008006" key="3">
    <source>
        <dbReference type="Google" id="ProtNLM"/>
    </source>
</evidence>
<gene>
    <name evidence="1" type="ORF">ACFOGJ_01285</name>
</gene>
<dbReference type="EMBL" id="JBHRTR010000005">
    <property type="protein sequence ID" value="MFC3225843.1"/>
    <property type="molecule type" value="Genomic_DNA"/>
</dbReference>
<comment type="caution">
    <text evidence="1">The sequence shown here is derived from an EMBL/GenBank/DDBJ whole genome shotgun (WGS) entry which is preliminary data.</text>
</comment>
<organism evidence="1 2">
    <name type="scientific">Marinibaculum pumilum</name>
    <dbReference type="NCBI Taxonomy" id="1766165"/>
    <lineage>
        <taxon>Bacteria</taxon>
        <taxon>Pseudomonadati</taxon>
        <taxon>Pseudomonadota</taxon>
        <taxon>Alphaproteobacteria</taxon>
        <taxon>Rhodospirillales</taxon>
        <taxon>Rhodospirillaceae</taxon>
        <taxon>Marinibaculum</taxon>
    </lineage>
</organism>
<sequence length="80" mass="8890">MLLSVLLLAGCGTSVPPEEQARRMAGACQTRFCTCQQEDVGILTRIKKAPVQWRLNGDAYCQEGYTLKFDEPPKSSLSPW</sequence>
<protein>
    <recommendedName>
        <fullName evidence="3">Lipoprotein</fullName>
    </recommendedName>
</protein>
<dbReference type="Proteomes" id="UP001595528">
    <property type="component" value="Unassembled WGS sequence"/>
</dbReference>
<keyword evidence="2" id="KW-1185">Reference proteome</keyword>
<reference evidence="2" key="1">
    <citation type="journal article" date="2019" name="Int. J. Syst. Evol. Microbiol.">
        <title>The Global Catalogue of Microorganisms (GCM) 10K type strain sequencing project: providing services to taxonomists for standard genome sequencing and annotation.</title>
        <authorList>
            <consortium name="The Broad Institute Genomics Platform"/>
            <consortium name="The Broad Institute Genome Sequencing Center for Infectious Disease"/>
            <person name="Wu L."/>
            <person name="Ma J."/>
        </authorList>
    </citation>
    <scope>NUCLEOTIDE SEQUENCE [LARGE SCALE GENOMIC DNA]</scope>
    <source>
        <strain evidence="2">KCTC 42964</strain>
    </source>
</reference>
<proteinExistence type="predicted"/>
<evidence type="ECO:0000313" key="1">
    <source>
        <dbReference type="EMBL" id="MFC3225843.1"/>
    </source>
</evidence>
<evidence type="ECO:0000313" key="2">
    <source>
        <dbReference type="Proteomes" id="UP001595528"/>
    </source>
</evidence>
<accession>A0ABV7KU06</accession>